<feature type="domain" description="Dynamin N-terminal" evidence="7">
    <location>
        <begin position="58"/>
        <end position="234"/>
    </location>
</feature>
<keyword evidence="4" id="KW-0342">GTP-binding</keyword>
<dbReference type="InterPro" id="IPR027094">
    <property type="entry name" value="Mitofusin_fam"/>
</dbReference>
<gene>
    <name evidence="8" type="ORF">H6H03_21055</name>
</gene>
<evidence type="ECO:0000313" key="9">
    <source>
        <dbReference type="Proteomes" id="UP000637383"/>
    </source>
</evidence>
<comment type="caution">
    <text evidence="8">The sequence shown here is derived from an EMBL/GenBank/DDBJ whole genome shotgun (WGS) entry which is preliminary data.</text>
</comment>
<evidence type="ECO:0000259" key="7">
    <source>
        <dbReference type="Pfam" id="PF00350"/>
    </source>
</evidence>
<evidence type="ECO:0000313" key="8">
    <source>
        <dbReference type="EMBL" id="MBD2736345.1"/>
    </source>
</evidence>
<keyword evidence="5" id="KW-0472">Membrane</keyword>
<accession>A0ABR8KBC6</accession>
<dbReference type="Proteomes" id="UP000637383">
    <property type="component" value="Unassembled WGS sequence"/>
</dbReference>
<reference evidence="8 9" key="1">
    <citation type="journal article" date="2020" name="ISME J.">
        <title>Comparative genomics reveals insights into cyanobacterial evolution and habitat adaptation.</title>
        <authorList>
            <person name="Chen M.Y."/>
            <person name="Teng W.K."/>
            <person name="Zhao L."/>
            <person name="Hu C.X."/>
            <person name="Zhou Y.K."/>
            <person name="Han B.P."/>
            <person name="Song L.R."/>
            <person name="Shu W.S."/>
        </authorList>
    </citation>
    <scope>NUCLEOTIDE SEQUENCE [LARGE SCALE GENOMIC DNA]</scope>
    <source>
        <strain evidence="8 9">FACHB-159</strain>
    </source>
</reference>
<sequence>MADQEIPEQIEVLLRCNEQLQFIQEVVQRSEISNSLQFELQQQIDRIRQRQQDPNLYLAVIGEFSSGKSTFINALLKDDLLKTSALVATAAATKITHGNDLKVEVHFSGSRAGVVTTQANSEVVNLPWLPSSEGIHIKRFVHMISSEEEVAKDVVDITIEHPATFLNNGIIIIDTPGTNAENLKHGAITQRVVQQEADLAIIIVPATVPLSQTLADFLSNSLKPYLHRCIFVVSRMDAIRPQQQSALLQDLRSRLVNQLGISPPVLHSCSAQVALDILTGEEPVSEHLKVWHERFTALEKIIIARLSRERTLSIAESLLRLLAQLFEQLDIHLRSQWQKYENRQVKIKQEMIPNLPEFTVEQYAICERQLRNSISSYLAKTASCVDSHRESASQKIRTQLFSVTSEDALKQVLQSEAQKLLKEDQDQLQKDLQPLTQKLAEDAIVVGKIFDQKFAEAYRSLQSIGGRVEATSNASYNFQVNSSNIAVSAQSLTQKLDSSDGTKMGLGAAAGAVVGSVLLPVPGLGTLVGLAVGSWASRFFMPSLDERKQKLWEQLTPGLNSYFDTVKTQTDKAAMTYTQSLETSLKQRIDSYIEKYRTLIEDILRQHKIELARLTQLQELTQRDLAEIERRQKRLADQRQKIAAINV</sequence>
<name>A0ABR8KBC6_9NOSO</name>
<evidence type="ECO:0000256" key="3">
    <source>
        <dbReference type="ARBA" id="ARBA00022801"/>
    </source>
</evidence>
<dbReference type="InterPro" id="IPR027417">
    <property type="entry name" value="P-loop_NTPase"/>
</dbReference>
<evidence type="ECO:0000256" key="5">
    <source>
        <dbReference type="ARBA" id="ARBA00023136"/>
    </source>
</evidence>
<evidence type="ECO:0000256" key="2">
    <source>
        <dbReference type="ARBA" id="ARBA00022741"/>
    </source>
</evidence>
<keyword evidence="2" id="KW-0547">Nucleotide-binding</keyword>
<keyword evidence="3" id="KW-0378">Hydrolase</keyword>
<keyword evidence="6" id="KW-0175">Coiled coil</keyword>
<feature type="coiled-coil region" evidence="6">
    <location>
        <begin position="611"/>
        <end position="638"/>
    </location>
</feature>
<comment type="subcellular location">
    <subcellularLocation>
        <location evidence="1">Membrane</location>
    </subcellularLocation>
</comment>
<dbReference type="PANTHER" id="PTHR10465:SF0">
    <property type="entry name" value="SARCALUMENIN"/>
    <property type="match status" value="1"/>
</dbReference>
<organism evidence="8 9">
    <name type="scientific">Nostoc paludosum FACHB-159</name>
    <dbReference type="NCBI Taxonomy" id="2692908"/>
    <lineage>
        <taxon>Bacteria</taxon>
        <taxon>Bacillati</taxon>
        <taxon>Cyanobacteriota</taxon>
        <taxon>Cyanophyceae</taxon>
        <taxon>Nostocales</taxon>
        <taxon>Nostocaceae</taxon>
        <taxon>Nostoc</taxon>
    </lineage>
</organism>
<dbReference type="Gene3D" id="3.40.50.300">
    <property type="entry name" value="P-loop containing nucleotide triphosphate hydrolases"/>
    <property type="match status" value="1"/>
</dbReference>
<dbReference type="PANTHER" id="PTHR10465">
    <property type="entry name" value="TRANSMEMBRANE GTPASE FZO1"/>
    <property type="match status" value="1"/>
</dbReference>
<evidence type="ECO:0000256" key="1">
    <source>
        <dbReference type="ARBA" id="ARBA00004370"/>
    </source>
</evidence>
<dbReference type="InterPro" id="IPR045063">
    <property type="entry name" value="Dynamin_N"/>
</dbReference>
<dbReference type="SUPFAM" id="SSF52540">
    <property type="entry name" value="P-loop containing nucleoside triphosphate hydrolases"/>
    <property type="match status" value="1"/>
</dbReference>
<evidence type="ECO:0000256" key="6">
    <source>
        <dbReference type="SAM" id="Coils"/>
    </source>
</evidence>
<dbReference type="EMBL" id="JACJTU010000020">
    <property type="protein sequence ID" value="MBD2736345.1"/>
    <property type="molecule type" value="Genomic_DNA"/>
</dbReference>
<proteinExistence type="predicted"/>
<keyword evidence="9" id="KW-1185">Reference proteome</keyword>
<evidence type="ECO:0000256" key="4">
    <source>
        <dbReference type="ARBA" id="ARBA00023134"/>
    </source>
</evidence>
<dbReference type="Pfam" id="PF00350">
    <property type="entry name" value="Dynamin_N"/>
    <property type="match status" value="1"/>
</dbReference>
<protein>
    <submittedName>
        <fullName evidence="8">Dynamin family protein</fullName>
    </submittedName>
</protein>